<protein>
    <submittedName>
        <fullName evidence="1">Uncharacterized protein</fullName>
    </submittedName>
</protein>
<evidence type="ECO:0000313" key="1">
    <source>
        <dbReference type="EMBL" id="PIR45238.1"/>
    </source>
</evidence>
<gene>
    <name evidence="1" type="ORF">COV10_00370</name>
</gene>
<dbReference type="EMBL" id="PCYI01000002">
    <property type="protein sequence ID" value="PIR45238.1"/>
    <property type="molecule type" value="Genomic_DNA"/>
</dbReference>
<reference evidence="1 2" key="1">
    <citation type="submission" date="2017-09" db="EMBL/GenBank/DDBJ databases">
        <title>Depth-based differentiation of microbial function through sediment-hosted aquifers and enrichment of novel symbionts in the deep terrestrial subsurface.</title>
        <authorList>
            <person name="Probst A.J."/>
            <person name="Ladd B."/>
            <person name="Jarett J.K."/>
            <person name="Geller-Mcgrath D.E."/>
            <person name="Sieber C.M."/>
            <person name="Emerson J.B."/>
            <person name="Anantharaman K."/>
            <person name="Thomas B.C."/>
            <person name="Malmstrom R."/>
            <person name="Stieglmeier M."/>
            <person name="Klingl A."/>
            <person name="Woyke T."/>
            <person name="Ryan C.M."/>
            <person name="Banfield J.F."/>
        </authorList>
    </citation>
    <scope>NUCLEOTIDE SEQUENCE [LARGE SCALE GENOMIC DNA]</scope>
    <source>
        <strain evidence="1">CG10_big_fil_rev_8_21_14_0_10_51_16</strain>
    </source>
</reference>
<name>A0A2H0RFE6_9BACT</name>
<accession>A0A2H0RFE6</accession>
<organism evidence="1 2">
    <name type="scientific">Candidatus Vogelbacteria bacterium CG10_big_fil_rev_8_21_14_0_10_51_16</name>
    <dbReference type="NCBI Taxonomy" id="1975045"/>
    <lineage>
        <taxon>Bacteria</taxon>
        <taxon>Candidatus Vogeliibacteriota</taxon>
    </lineage>
</organism>
<comment type="caution">
    <text evidence="1">The sequence shown here is derived from an EMBL/GenBank/DDBJ whole genome shotgun (WGS) entry which is preliminary data.</text>
</comment>
<dbReference type="Proteomes" id="UP000228767">
    <property type="component" value="Unassembled WGS sequence"/>
</dbReference>
<dbReference type="AlphaFoldDB" id="A0A2H0RFE6"/>
<sequence>MTNLHQKEISDVAEKGAEIYDAVKATYEPQEKGKFLAIDVVSKSAYLGISSAEALTKARKEHPDRIFYVVKIGYDVAETMAHMLFQTKIAA</sequence>
<proteinExistence type="predicted"/>
<evidence type="ECO:0000313" key="2">
    <source>
        <dbReference type="Proteomes" id="UP000228767"/>
    </source>
</evidence>